<evidence type="ECO:0000313" key="1">
    <source>
        <dbReference type="EMBL" id="GLB42011.1"/>
    </source>
</evidence>
<dbReference type="EMBL" id="BRPK01000011">
    <property type="protein sequence ID" value="GLB42011.1"/>
    <property type="molecule type" value="Genomic_DNA"/>
</dbReference>
<organism evidence="1 2">
    <name type="scientific">Lyophyllum shimeji</name>
    <name type="common">Hon-shimeji</name>
    <name type="synonym">Tricholoma shimeji</name>
    <dbReference type="NCBI Taxonomy" id="47721"/>
    <lineage>
        <taxon>Eukaryota</taxon>
        <taxon>Fungi</taxon>
        <taxon>Dikarya</taxon>
        <taxon>Basidiomycota</taxon>
        <taxon>Agaricomycotina</taxon>
        <taxon>Agaricomycetes</taxon>
        <taxon>Agaricomycetidae</taxon>
        <taxon>Agaricales</taxon>
        <taxon>Tricholomatineae</taxon>
        <taxon>Lyophyllaceae</taxon>
        <taxon>Lyophyllum</taxon>
    </lineage>
</organism>
<dbReference type="Proteomes" id="UP001063166">
    <property type="component" value="Unassembled WGS sequence"/>
</dbReference>
<name>A0A9P3UTC6_LYOSH</name>
<proteinExistence type="predicted"/>
<sequence length="68" mass="7624">MQFQYYIGFPGDEEYLPRRVVLARDLTGENLVAYFGLKNTIDASGKVTYPPFLAAETGDGCSEWLATR</sequence>
<keyword evidence="2" id="KW-1185">Reference proteome</keyword>
<reference evidence="1" key="1">
    <citation type="submission" date="2022-07" db="EMBL/GenBank/DDBJ databases">
        <title>The genome of Lyophyllum shimeji provides insight into the initial evolution of ectomycorrhizal fungal genome.</title>
        <authorList>
            <person name="Kobayashi Y."/>
            <person name="Shibata T."/>
            <person name="Hirakawa H."/>
            <person name="Shigenobu S."/>
            <person name="Nishiyama T."/>
            <person name="Yamada A."/>
            <person name="Hasebe M."/>
            <person name="Kawaguchi M."/>
        </authorList>
    </citation>
    <scope>NUCLEOTIDE SEQUENCE</scope>
    <source>
        <strain evidence="1">AT787</strain>
    </source>
</reference>
<dbReference type="AlphaFoldDB" id="A0A9P3UTC6"/>
<accession>A0A9P3UTC6</accession>
<protein>
    <submittedName>
        <fullName evidence="1">Uncharacterized protein</fullName>
    </submittedName>
</protein>
<evidence type="ECO:0000313" key="2">
    <source>
        <dbReference type="Proteomes" id="UP001063166"/>
    </source>
</evidence>
<comment type="caution">
    <text evidence="1">The sequence shown here is derived from an EMBL/GenBank/DDBJ whole genome shotgun (WGS) entry which is preliminary data.</text>
</comment>
<gene>
    <name evidence="1" type="ORF">LshimejAT787_1100260</name>
</gene>